<protein>
    <recommendedName>
        <fullName evidence="8">Exonuclease domain-containing protein</fullName>
    </recommendedName>
</protein>
<proteinExistence type="inferred from homology"/>
<dbReference type="InterPro" id="IPR036397">
    <property type="entry name" value="RNaseH_sf"/>
</dbReference>
<dbReference type="GO" id="GO:0003676">
    <property type="term" value="F:nucleic acid binding"/>
    <property type="evidence" value="ECO:0007669"/>
    <property type="project" value="InterPro"/>
</dbReference>
<evidence type="ECO:0000256" key="7">
    <source>
        <dbReference type="SAM" id="MobiDB-lite"/>
    </source>
</evidence>
<dbReference type="InterPro" id="IPR047021">
    <property type="entry name" value="REXO1/3/4-like"/>
</dbReference>
<feature type="compositionally biased region" description="Polar residues" evidence="7">
    <location>
        <begin position="419"/>
        <end position="431"/>
    </location>
</feature>
<dbReference type="InterPro" id="IPR034922">
    <property type="entry name" value="REX1-like_exo"/>
</dbReference>
<keyword evidence="3" id="KW-0540">Nuclease</keyword>
<dbReference type="PANTHER" id="PTHR12801:SF115">
    <property type="entry name" value="FI18136P1-RELATED"/>
    <property type="match status" value="1"/>
</dbReference>
<feature type="compositionally biased region" description="Basic and acidic residues" evidence="7">
    <location>
        <begin position="405"/>
        <end position="418"/>
    </location>
</feature>
<dbReference type="EMBL" id="JAJJMA010220836">
    <property type="protein sequence ID" value="MCL7041171.1"/>
    <property type="molecule type" value="Genomic_DNA"/>
</dbReference>
<feature type="compositionally biased region" description="Basic residues" evidence="7">
    <location>
        <begin position="436"/>
        <end position="446"/>
    </location>
</feature>
<feature type="domain" description="Exonuclease" evidence="8">
    <location>
        <begin position="139"/>
        <end position="297"/>
    </location>
</feature>
<dbReference type="Proteomes" id="UP001177140">
    <property type="component" value="Unassembled WGS sequence"/>
</dbReference>
<evidence type="ECO:0000256" key="2">
    <source>
        <dbReference type="ARBA" id="ARBA00006357"/>
    </source>
</evidence>
<dbReference type="SMART" id="SM00479">
    <property type="entry name" value="EXOIII"/>
    <property type="match status" value="1"/>
</dbReference>
<evidence type="ECO:0000256" key="5">
    <source>
        <dbReference type="ARBA" id="ARBA00022839"/>
    </source>
</evidence>
<dbReference type="AlphaFoldDB" id="A0AA41VH41"/>
<gene>
    <name evidence="9" type="ORF">MKW94_018330</name>
</gene>
<keyword evidence="10" id="KW-1185">Reference proteome</keyword>
<keyword evidence="5" id="KW-0269">Exonuclease</keyword>
<evidence type="ECO:0000256" key="4">
    <source>
        <dbReference type="ARBA" id="ARBA00022801"/>
    </source>
</evidence>
<dbReference type="InterPro" id="IPR013520">
    <property type="entry name" value="Ribonucl_H"/>
</dbReference>
<comment type="subcellular location">
    <subcellularLocation>
        <location evidence="1">Nucleus</location>
    </subcellularLocation>
</comment>
<feature type="region of interest" description="Disordered" evidence="7">
    <location>
        <begin position="405"/>
        <end position="456"/>
    </location>
</feature>
<dbReference type="GO" id="GO:0004527">
    <property type="term" value="F:exonuclease activity"/>
    <property type="evidence" value="ECO:0007669"/>
    <property type="project" value="UniProtKB-KW"/>
</dbReference>
<evidence type="ECO:0000313" key="10">
    <source>
        <dbReference type="Proteomes" id="UP001177140"/>
    </source>
</evidence>
<dbReference type="GO" id="GO:0005634">
    <property type="term" value="C:nucleus"/>
    <property type="evidence" value="ECO:0007669"/>
    <property type="project" value="UniProtKB-SubCell"/>
</dbReference>
<dbReference type="InterPro" id="IPR012337">
    <property type="entry name" value="RNaseH-like_sf"/>
</dbReference>
<dbReference type="Gene3D" id="3.30.420.10">
    <property type="entry name" value="Ribonuclease H-like superfamily/Ribonuclease H"/>
    <property type="match status" value="1"/>
</dbReference>
<dbReference type="PANTHER" id="PTHR12801">
    <property type="entry name" value="RNA EXONUCLEASE REXO1 / RECO3 FAMILY MEMBER-RELATED"/>
    <property type="match status" value="1"/>
</dbReference>
<comment type="similarity">
    <text evidence="2">Belongs to the REXO1/REXO3 family.</text>
</comment>
<evidence type="ECO:0000256" key="6">
    <source>
        <dbReference type="ARBA" id="ARBA00023242"/>
    </source>
</evidence>
<comment type="caution">
    <text evidence="9">The sequence shown here is derived from an EMBL/GenBank/DDBJ whole genome shotgun (WGS) entry which is preliminary data.</text>
</comment>
<organism evidence="9 10">
    <name type="scientific">Papaver nudicaule</name>
    <name type="common">Iceland poppy</name>
    <dbReference type="NCBI Taxonomy" id="74823"/>
    <lineage>
        <taxon>Eukaryota</taxon>
        <taxon>Viridiplantae</taxon>
        <taxon>Streptophyta</taxon>
        <taxon>Embryophyta</taxon>
        <taxon>Tracheophyta</taxon>
        <taxon>Spermatophyta</taxon>
        <taxon>Magnoliopsida</taxon>
        <taxon>Ranunculales</taxon>
        <taxon>Papaveraceae</taxon>
        <taxon>Papaveroideae</taxon>
        <taxon>Papaver</taxon>
    </lineage>
</organism>
<dbReference type="SUPFAM" id="SSF53098">
    <property type="entry name" value="Ribonuclease H-like"/>
    <property type="match status" value="1"/>
</dbReference>
<evidence type="ECO:0000256" key="1">
    <source>
        <dbReference type="ARBA" id="ARBA00004123"/>
    </source>
</evidence>
<keyword evidence="6" id="KW-0539">Nucleus</keyword>
<accession>A0AA41VH41</accession>
<reference evidence="9" key="1">
    <citation type="submission" date="2022-03" db="EMBL/GenBank/DDBJ databases">
        <title>A functionally conserved STORR gene fusion in Papaver species that diverged 16.8 million years ago.</title>
        <authorList>
            <person name="Catania T."/>
        </authorList>
    </citation>
    <scope>NUCLEOTIDE SEQUENCE</scope>
    <source>
        <strain evidence="9">S-191538</strain>
    </source>
</reference>
<sequence length="456" mass="52003">MLKTRLSATKKDVLVSIVKMVQQRRMEGSKGGWQEFLNLHDRKFGASMSDPSRRTVHDMVSFLETFTDDADVKFLEKVLQYHVNREATMLELNKDDTTETLKLVRLTCEHPEYAFSYSFPSYDEDWVVTSMGDMSKSNKLLAVDCEMVKCEDGTEPAVKVCVVDENLEVKLDTYVNPDKPVEDYRTDITGITAKDLEGVTCSLEDAQKSMEKLLFNGTILIGHSLHFDLKALKLDHARVIDTSLIFKRSDDKRPSLSQACKAVLKHDVREEGAEHNCLDDAVAAMKLVLAKLKTGFDEVIKGDDIDLSKQLLLHRVPDCVSKEELRAVFLEDSSVVLKPRYKKKGKHFYSTNAIFKDQKEADDTFRSIEGEEADDINGLPQKHFTIQLKNGESVSLYIRKRVKDDDSPALDSSRKRQNELNQEVEPSSEEYSNFKPPKKKKKKKSSKEKPTKEEFN</sequence>
<keyword evidence="4" id="KW-0378">Hydrolase</keyword>
<evidence type="ECO:0000313" key="9">
    <source>
        <dbReference type="EMBL" id="MCL7041171.1"/>
    </source>
</evidence>
<name>A0AA41VH41_PAPNU</name>
<dbReference type="CDD" id="cd06145">
    <property type="entry name" value="REX1_like"/>
    <property type="match status" value="1"/>
</dbReference>
<evidence type="ECO:0000259" key="8">
    <source>
        <dbReference type="SMART" id="SM00479"/>
    </source>
</evidence>
<evidence type="ECO:0000256" key="3">
    <source>
        <dbReference type="ARBA" id="ARBA00022722"/>
    </source>
</evidence>
<feature type="compositionally biased region" description="Basic and acidic residues" evidence="7">
    <location>
        <begin position="447"/>
        <end position="456"/>
    </location>
</feature>